<dbReference type="InterPro" id="IPR020084">
    <property type="entry name" value="NUDIX_hydrolase_CS"/>
</dbReference>
<dbReference type="AlphaFoldDB" id="A0A934KJ19"/>
<evidence type="ECO:0000259" key="4">
    <source>
        <dbReference type="PROSITE" id="PS51462"/>
    </source>
</evidence>
<dbReference type="PANTHER" id="PTHR11839:SF18">
    <property type="entry name" value="NUDIX HYDROLASE DOMAIN-CONTAINING PROTEIN"/>
    <property type="match status" value="1"/>
</dbReference>
<dbReference type="GO" id="GO:0016462">
    <property type="term" value="F:pyrophosphatase activity"/>
    <property type="evidence" value="ECO:0007669"/>
    <property type="project" value="UniProtKB-ARBA"/>
</dbReference>
<organism evidence="5 6">
    <name type="scientific">Candidatus Dormiibacter inghamiae</name>
    <dbReference type="NCBI Taxonomy" id="3127013"/>
    <lineage>
        <taxon>Bacteria</taxon>
        <taxon>Bacillati</taxon>
        <taxon>Candidatus Dormiibacterota</taxon>
        <taxon>Candidatus Dormibacteria</taxon>
        <taxon>Candidatus Dormibacterales</taxon>
        <taxon>Candidatus Dormibacteraceae</taxon>
        <taxon>Candidatus Dormiibacter</taxon>
    </lineage>
</organism>
<reference evidence="5 6" key="1">
    <citation type="submission" date="2020-10" db="EMBL/GenBank/DDBJ databases">
        <title>Ca. Dormibacterota MAGs.</title>
        <authorList>
            <person name="Montgomery K."/>
        </authorList>
    </citation>
    <scope>NUCLEOTIDE SEQUENCE [LARGE SCALE GENOMIC DNA]</scope>
    <source>
        <strain evidence="5">SC8811_S16_3</strain>
    </source>
</reference>
<name>A0A934KJ19_9BACT</name>
<evidence type="ECO:0000313" key="5">
    <source>
        <dbReference type="EMBL" id="MBJ7604382.1"/>
    </source>
</evidence>
<sequence>MRREVFSGRLITVCVDERGYELVLHPAAVAIAAVDAQGRTALVRVHRPMTGGTLLEAPAGLVDAGETPEQTARRELREECGLEAGRWERLGGGYSSPGFCDERISLFLATELRSVGGEDPDESVRERLWLPLEEAIGAVAENLPCQAALLLAARRLSPHRG</sequence>
<dbReference type="GO" id="GO:0019693">
    <property type="term" value="P:ribose phosphate metabolic process"/>
    <property type="evidence" value="ECO:0007669"/>
    <property type="project" value="TreeGrafter"/>
</dbReference>
<feature type="domain" description="Nudix hydrolase" evidence="4">
    <location>
        <begin position="23"/>
        <end position="153"/>
    </location>
</feature>
<dbReference type="InterPro" id="IPR020476">
    <property type="entry name" value="Nudix_hydrolase"/>
</dbReference>
<comment type="caution">
    <text evidence="5">The sequence shown here is derived from an EMBL/GenBank/DDBJ whole genome shotgun (WGS) entry which is preliminary data.</text>
</comment>
<proteinExistence type="inferred from homology"/>
<dbReference type="Gene3D" id="3.90.79.10">
    <property type="entry name" value="Nucleoside Triphosphate Pyrophosphohydrolase"/>
    <property type="match status" value="1"/>
</dbReference>
<keyword evidence="2 3" id="KW-0378">Hydrolase</keyword>
<gene>
    <name evidence="5" type="ORF">JF888_14535</name>
</gene>
<dbReference type="SUPFAM" id="SSF55811">
    <property type="entry name" value="Nudix"/>
    <property type="match status" value="1"/>
</dbReference>
<dbReference type="GO" id="GO:0006753">
    <property type="term" value="P:nucleoside phosphate metabolic process"/>
    <property type="evidence" value="ECO:0007669"/>
    <property type="project" value="TreeGrafter"/>
</dbReference>
<dbReference type="InterPro" id="IPR000086">
    <property type="entry name" value="NUDIX_hydrolase_dom"/>
</dbReference>
<dbReference type="CDD" id="cd03424">
    <property type="entry name" value="NUDIX_ADPRase_Nudt5_UGPPase_Nudt14"/>
    <property type="match status" value="1"/>
</dbReference>
<dbReference type="PRINTS" id="PR00502">
    <property type="entry name" value="NUDIXFAMILY"/>
</dbReference>
<dbReference type="Pfam" id="PF00293">
    <property type="entry name" value="NUDIX"/>
    <property type="match status" value="1"/>
</dbReference>
<dbReference type="Proteomes" id="UP000620075">
    <property type="component" value="Unassembled WGS sequence"/>
</dbReference>
<dbReference type="PANTHER" id="PTHR11839">
    <property type="entry name" value="UDP/ADP-SUGAR PYROPHOSPHATASE"/>
    <property type="match status" value="1"/>
</dbReference>
<comment type="cofactor">
    <cofactor evidence="1">
        <name>Mg(2+)</name>
        <dbReference type="ChEBI" id="CHEBI:18420"/>
    </cofactor>
</comment>
<dbReference type="PROSITE" id="PS00893">
    <property type="entry name" value="NUDIX_BOX"/>
    <property type="match status" value="1"/>
</dbReference>
<dbReference type="PROSITE" id="PS51462">
    <property type="entry name" value="NUDIX"/>
    <property type="match status" value="1"/>
</dbReference>
<evidence type="ECO:0000256" key="2">
    <source>
        <dbReference type="ARBA" id="ARBA00022801"/>
    </source>
</evidence>
<dbReference type="GO" id="GO:0005829">
    <property type="term" value="C:cytosol"/>
    <property type="evidence" value="ECO:0007669"/>
    <property type="project" value="TreeGrafter"/>
</dbReference>
<evidence type="ECO:0000256" key="1">
    <source>
        <dbReference type="ARBA" id="ARBA00001946"/>
    </source>
</evidence>
<evidence type="ECO:0000313" key="6">
    <source>
        <dbReference type="Proteomes" id="UP000620075"/>
    </source>
</evidence>
<dbReference type="EMBL" id="JAEKNQ010000057">
    <property type="protein sequence ID" value="MBJ7604382.1"/>
    <property type="molecule type" value="Genomic_DNA"/>
</dbReference>
<protein>
    <submittedName>
        <fullName evidence="5">NUDIX hydrolase</fullName>
    </submittedName>
</protein>
<dbReference type="InterPro" id="IPR015797">
    <property type="entry name" value="NUDIX_hydrolase-like_dom_sf"/>
</dbReference>
<accession>A0A934KJ19</accession>
<comment type="similarity">
    <text evidence="3">Belongs to the Nudix hydrolase family.</text>
</comment>
<evidence type="ECO:0000256" key="3">
    <source>
        <dbReference type="RuleBase" id="RU003476"/>
    </source>
</evidence>